<organism evidence="3 4">
    <name type="scientific">Mesorhizobium plurifarium</name>
    <dbReference type="NCBI Taxonomy" id="69974"/>
    <lineage>
        <taxon>Bacteria</taxon>
        <taxon>Pseudomonadati</taxon>
        <taxon>Pseudomonadota</taxon>
        <taxon>Alphaproteobacteria</taxon>
        <taxon>Hyphomicrobiales</taxon>
        <taxon>Phyllobacteriaceae</taxon>
        <taxon>Mesorhizobium</taxon>
    </lineage>
</organism>
<name>A0A090GEB9_MESPL</name>
<dbReference type="Pfam" id="PF25583">
    <property type="entry name" value="WCX"/>
    <property type="match status" value="1"/>
</dbReference>
<dbReference type="PANTHER" id="PTHR34580:SF1">
    <property type="entry name" value="PROTEIN PAFC"/>
    <property type="match status" value="1"/>
</dbReference>
<accession>A0A090GEB9</accession>
<dbReference type="PANTHER" id="PTHR34580">
    <property type="match status" value="1"/>
</dbReference>
<protein>
    <submittedName>
        <fullName evidence="3">Transcriptional regulator</fullName>
    </submittedName>
</protein>
<proteinExistence type="predicted"/>
<dbReference type="EMBL" id="CCNE01000023">
    <property type="protein sequence ID" value="CDX58735.1"/>
    <property type="molecule type" value="Genomic_DNA"/>
</dbReference>
<dbReference type="AlphaFoldDB" id="A0A090GEB9"/>
<feature type="domain" description="WYL" evidence="1">
    <location>
        <begin position="151"/>
        <end position="219"/>
    </location>
</feature>
<feature type="domain" description="WCX" evidence="2">
    <location>
        <begin position="252"/>
        <end position="321"/>
    </location>
</feature>
<gene>
    <name evidence="3" type="ORF">MPL3365_30281</name>
</gene>
<evidence type="ECO:0000313" key="4">
    <source>
        <dbReference type="Proteomes" id="UP000046122"/>
    </source>
</evidence>
<reference evidence="3 4" key="1">
    <citation type="submission" date="2014-08" db="EMBL/GenBank/DDBJ databases">
        <authorList>
            <person name="Moulin Lionel"/>
        </authorList>
    </citation>
    <scope>NUCLEOTIDE SEQUENCE [LARGE SCALE GENOMIC DNA]</scope>
</reference>
<dbReference type="InterPro" id="IPR057727">
    <property type="entry name" value="WCX_dom"/>
</dbReference>
<evidence type="ECO:0000259" key="2">
    <source>
        <dbReference type="Pfam" id="PF25583"/>
    </source>
</evidence>
<dbReference type="InterPro" id="IPR051534">
    <property type="entry name" value="CBASS_pafABC_assoc_protein"/>
</dbReference>
<dbReference type="Proteomes" id="UP000046122">
    <property type="component" value="Unassembled WGS sequence"/>
</dbReference>
<sequence>MSFEKAQELIGLATFVAARRTGVTLGDVIDQLQVSKRTAQRILHTLEIQFPDTEVFFDDEGRKRWRLESGALRDLITLTPDELAALDLSIEILERSAQGAEAEQLKSLREKIVALVPRKRLARLETDHDALLEALGLAARPGPVSRIAPPIAATIATALKASERLRIVYQSRQSAEPTERVVEPYGVLIGIRRYLVARPKSDPAGPFRHYLAEKIEAAQLTGEIFERDPGFDIHRHADKAFGAFQNDSEFAEVVWRFAPEAASHARSFLFHPGQRLEELPDGSLVVRFHAAGHLEMCWHLYMWGDKVEVIAPLALREMVRNHRRPDFPSLP</sequence>
<dbReference type="InterPro" id="IPR026881">
    <property type="entry name" value="WYL_dom"/>
</dbReference>
<evidence type="ECO:0000313" key="3">
    <source>
        <dbReference type="EMBL" id="CDX58735.1"/>
    </source>
</evidence>
<dbReference type="PROSITE" id="PS52050">
    <property type="entry name" value="WYL"/>
    <property type="match status" value="1"/>
</dbReference>
<dbReference type="Pfam" id="PF13280">
    <property type="entry name" value="WYL"/>
    <property type="match status" value="1"/>
</dbReference>
<evidence type="ECO:0000259" key="1">
    <source>
        <dbReference type="Pfam" id="PF13280"/>
    </source>
</evidence>